<keyword evidence="1" id="KW-0472">Membrane</keyword>
<reference evidence="2" key="1">
    <citation type="submission" date="2018-02" db="EMBL/GenBank/DDBJ databases">
        <title>Rhizophora mucronata_Transcriptome.</title>
        <authorList>
            <person name="Meera S.P."/>
            <person name="Sreeshan A."/>
            <person name="Augustine A."/>
        </authorList>
    </citation>
    <scope>NUCLEOTIDE SEQUENCE</scope>
    <source>
        <tissue evidence="2">Leaf</tissue>
    </source>
</reference>
<keyword evidence="1" id="KW-1133">Transmembrane helix</keyword>
<accession>A0A2P2Q9E0</accession>
<sequence length="56" mass="6650">MFTSQSHYCKLVFRGKLVGFRIDELFLNAHAFLPIFTFSIFLRMCYGLLDLQLSYH</sequence>
<evidence type="ECO:0000256" key="1">
    <source>
        <dbReference type="SAM" id="Phobius"/>
    </source>
</evidence>
<dbReference type="EMBL" id="GGEC01083060">
    <property type="protein sequence ID" value="MBX63544.1"/>
    <property type="molecule type" value="Transcribed_RNA"/>
</dbReference>
<protein>
    <submittedName>
        <fullName evidence="2">Uncharacterized protein</fullName>
    </submittedName>
</protein>
<dbReference type="AlphaFoldDB" id="A0A2P2Q9E0"/>
<keyword evidence="1" id="KW-0812">Transmembrane</keyword>
<evidence type="ECO:0000313" key="2">
    <source>
        <dbReference type="EMBL" id="MBX63544.1"/>
    </source>
</evidence>
<organism evidence="2">
    <name type="scientific">Rhizophora mucronata</name>
    <name type="common">Asiatic mangrove</name>
    <dbReference type="NCBI Taxonomy" id="61149"/>
    <lineage>
        <taxon>Eukaryota</taxon>
        <taxon>Viridiplantae</taxon>
        <taxon>Streptophyta</taxon>
        <taxon>Embryophyta</taxon>
        <taxon>Tracheophyta</taxon>
        <taxon>Spermatophyta</taxon>
        <taxon>Magnoliopsida</taxon>
        <taxon>eudicotyledons</taxon>
        <taxon>Gunneridae</taxon>
        <taxon>Pentapetalae</taxon>
        <taxon>rosids</taxon>
        <taxon>fabids</taxon>
        <taxon>Malpighiales</taxon>
        <taxon>Rhizophoraceae</taxon>
        <taxon>Rhizophora</taxon>
    </lineage>
</organism>
<feature type="transmembrane region" description="Helical" evidence="1">
    <location>
        <begin position="25"/>
        <end position="49"/>
    </location>
</feature>
<name>A0A2P2Q9E0_RHIMU</name>
<proteinExistence type="predicted"/>